<dbReference type="AlphaFoldDB" id="A0A6A5BLX7"/>
<dbReference type="InterPro" id="IPR019762">
    <property type="entry name" value="Dynamin_GTPase_CS"/>
</dbReference>
<dbReference type="InterPro" id="IPR022812">
    <property type="entry name" value="Dynamin"/>
</dbReference>
<evidence type="ECO:0000256" key="2">
    <source>
        <dbReference type="ARBA" id="ARBA00023134"/>
    </source>
</evidence>
<comment type="caution">
    <text evidence="8">The sequence shown here is derived from an EMBL/GenBank/DDBJ whole genome shotgun (WGS) entry which is preliminary data.</text>
</comment>
<feature type="domain" description="GED" evidence="6">
    <location>
        <begin position="626"/>
        <end position="718"/>
    </location>
</feature>
<feature type="domain" description="Dynamin-type G" evidence="7">
    <location>
        <begin position="23"/>
        <end position="303"/>
    </location>
</feature>
<dbReference type="GO" id="GO:0000266">
    <property type="term" value="P:mitochondrial fission"/>
    <property type="evidence" value="ECO:0007669"/>
    <property type="project" value="TreeGrafter"/>
</dbReference>
<dbReference type="FunFam" id="3.40.50.300:FF:001027">
    <property type="entry name" value="dynamin-related protein 3A"/>
    <property type="match status" value="1"/>
</dbReference>
<dbReference type="GO" id="GO:0008017">
    <property type="term" value="F:microtubule binding"/>
    <property type="evidence" value="ECO:0007669"/>
    <property type="project" value="TreeGrafter"/>
</dbReference>
<dbReference type="VEuPathDB" id="AmoebaDB:NfTy_052560"/>
<feature type="compositionally biased region" description="Polar residues" evidence="5">
    <location>
        <begin position="516"/>
        <end position="530"/>
    </location>
</feature>
<dbReference type="SMART" id="SM00302">
    <property type="entry name" value="GED"/>
    <property type="match status" value="1"/>
</dbReference>
<dbReference type="EMBL" id="VFQX01000043">
    <property type="protein sequence ID" value="KAF0975896.1"/>
    <property type="molecule type" value="Genomic_DNA"/>
</dbReference>
<dbReference type="PRINTS" id="PR00195">
    <property type="entry name" value="DYNAMIN"/>
</dbReference>
<dbReference type="OrthoDB" id="5061070at2759"/>
<evidence type="ECO:0000259" key="7">
    <source>
        <dbReference type="PROSITE" id="PS51718"/>
    </source>
</evidence>
<evidence type="ECO:0000256" key="5">
    <source>
        <dbReference type="SAM" id="MobiDB-lite"/>
    </source>
</evidence>
<dbReference type="GO" id="GO:0048312">
    <property type="term" value="P:intracellular distribution of mitochondria"/>
    <property type="evidence" value="ECO:0007669"/>
    <property type="project" value="TreeGrafter"/>
</dbReference>
<dbReference type="InterPro" id="IPR003130">
    <property type="entry name" value="GED"/>
</dbReference>
<keyword evidence="1 3" id="KW-0547">Nucleotide-binding</keyword>
<dbReference type="PROSITE" id="PS51718">
    <property type="entry name" value="G_DYNAMIN_2"/>
    <property type="match status" value="1"/>
</dbReference>
<sequence length="718" mass="81308">MEKLLPIINSVQDAFANVGFNETIDLPQIAVVGSQSSGKSSVLENIVGRDFLPRGAGIVTRRPLVLQLINIPSKYKEEVSEQKKQEEEYGEFLHLPNKKFYDFSEIRQEIIRETDRVTGSSKGISPIPINLKIYSPYVLNLTLIDLPGITKVPVGDQPKDIEIQIRNMILQYITKPNCLILAVTAANTDLANSDALKLAKQVDKAGLRTLGVLTKVDIMDKGVDCLDILRGEVLPLKLGYIAVVNRSQNDINNNKSIRDALKDEEAFFRNHPAYRSVADSLGTKHLAKTLNKILLEHIRETLPDLKNKINTLTLQAQQKMREYGSGPISGDSPGALLLQLLTDYTTEYVESIEGRNTDIIKTNELFGGALINHIFVSKYYPQMSEIDACENLTDYDIRTAIKNAKGSRTSLFVPEAAFEILVRRQVKNLEEPSIQCVDRVFEELVNIEEYCEKKLVRFPNLRERVKEFVMQLWKEYSIELKEFIRNLIRIELAYINTNHPDFLGGGRNVFSLMMTKSQQQQRMNRAQSGDQLLPSHSQQQQPMMTTTTHRSNPQQQQQQLQPSLMHPSRSQGQLTHQQHEDDSIYDYNPSLSSSSIVNGTMKSNVNQMNVMGLLGGSLEEREKQEVDIIRALLTAYFDNVVRKNICDSVPKAIMHFLVNKSKLNLQSELVKELYKPELFEVLLKENEAVARARKATQKMLAALSKAQDALSQVKNVRI</sequence>
<evidence type="ECO:0000313" key="8">
    <source>
        <dbReference type="EMBL" id="KAF0975896.1"/>
    </source>
</evidence>
<dbReference type="SMART" id="SM00053">
    <property type="entry name" value="DYNc"/>
    <property type="match status" value="1"/>
</dbReference>
<dbReference type="PANTHER" id="PTHR11566:SF21">
    <property type="entry name" value="DYNAMIN RELATED PROTEIN 1, ISOFORM A"/>
    <property type="match status" value="1"/>
</dbReference>
<dbReference type="GeneID" id="68112441"/>
<dbReference type="InterPro" id="IPR030381">
    <property type="entry name" value="G_DYNAMIN_dom"/>
</dbReference>
<dbReference type="OMA" id="KICHNCG"/>
<dbReference type="CDD" id="cd08771">
    <property type="entry name" value="DLP_1"/>
    <property type="match status" value="1"/>
</dbReference>
<dbReference type="PROSITE" id="PS51388">
    <property type="entry name" value="GED"/>
    <property type="match status" value="1"/>
</dbReference>
<reference evidence="8 9" key="1">
    <citation type="journal article" date="2019" name="Sci. Rep.">
        <title>Nanopore sequencing improves the draft genome of the human pathogenic amoeba Naegleria fowleri.</title>
        <authorList>
            <person name="Liechti N."/>
            <person name="Schurch N."/>
            <person name="Bruggmann R."/>
            <person name="Wittwer M."/>
        </authorList>
    </citation>
    <scope>NUCLEOTIDE SEQUENCE [LARGE SCALE GENOMIC DNA]</scope>
    <source>
        <strain evidence="8 9">ATCC 30894</strain>
    </source>
</reference>
<dbReference type="InterPro" id="IPR000375">
    <property type="entry name" value="Dynamin_stalk"/>
</dbReference>
<dbReference type="GO" id="GO:0005737">
    <property type="term" value="C:cytoplasm"/>
    <property type="evidence" value="ECO:0007669"/>
    <property type="project" value="TreeGrafter"/>
</dbReference>
<gene>
    <name evidence="8" type="ORF">FDP41_005223</name>
</gene>
<dbReference type="VEuPathDB" id="AmoebaDB:FDP41_005223"/>
<keyword evidence="9" id="KW-1185">Reference proteome</keyword>
<dbReference type="GO" id="GO:0006897">
    <property type="term" value="P:endocytosis"/>
    <property type="evidence" value="ECO:0007669"/>
    <property type="project" value="TreeGrafter"/>
</dbReference>
<protein>
    <submittedName>
        <fullName evidence="8">Uncharacterized protein</fullName>
    </submittedName>
</protein>
<feature type="compositionally biased region" description="Low complexity" evidence="5">
    <location>
        <begin position="531"/>
        <end position="561"/>
    </location>
</feature>
<dbReference type="SUPFAM" id="SSF52540">
    <property type="entry name" value="P-loop containing nucleoside triphosphate hydrolases"/>
    <property type="match status" value="1"/>
</dbReference>
<dbReference type="GO" id="GO:0016020">
    <property type="term" value="C:membrane"/>
    <property type="evidence" value="ECO:0007669"/>
    <property type="project" value="TreeGrafter"/>
</dbReference>
<dbReference type="Pfam" id="PF00350">
    <property type="entry name" value="Dynamin_N"/>
    <property type="match status" value="1"/>
</dbReference>
<dbReference type="InterPro" id="IPR020850">
    <property type="entry name" value="GED_dom"/>
</dbReference>
<evidence type="ECO:0000256" key="4">
    <source>
        <dbReference type="SAM" id="Coils"/>
    </source>
</evidence>
<keyword evidence="2 3" id="KW-0342">GTP-binding</keyword>
<dbReference type="VEuPathDB" id="AmoebaDB:NF0101080"/>
<dbReference type="InterPro" id="IPR027417">
    <property type="entry name" value="P-loop_NTPase"/>
</dbReference>
<evidence type="ECO:0000256" key="1">
    <source>
        <dbReference type="ARBA" id="ARBA00022741"/>
    </source>
</evidence>
<dbReference type="GO" id="GO:0005874">
    <property type="term" value="C:microtubule"/>
    <property type="evidence" value="ECO:0007669"/>
    <property type="project" value="TreeGrafter"/>
</dbReference>
<proteinExistence type="inferred from homology"/>
<dbReference type="Proteomes" id="UP000444721">
    <property type="component" value="Unassembled WGS sequence"/>
</dbReference>
<evidence type="ECO:0000256" key="3">
    <source>
        <dbReference type="RuleBase" id="RU003932"/>
    </source>
</evidence>
<comment type="similarity">
    <text evidence="3">Belongs to the TRAFAC class dynamin-like GTPase superfamily. Dynamin/Fzo/YdjA family.</text>
</comment>
<dbReference type="Pfam" id="PF02212">
    <property type="entry name" value="GED"/>
    <property type="match status" value="1"/>
</dbReference>
<dbReference type="GO" id="GO:0016559">
    <property type="term" value="P:peroxisome fission"/>
    <property type="evidence" value="ECO:0007669"/>
    <property type="project" value="TreeGrafter"/>
</dbReference>
<evidence type="ECO:0000313" key="9">
    <source>
        <dbReference type="Proteomes" id="UP000444721"/>
    </source>
</evidence>
<dbReference type="RefSeq" id="XP_044560609.1">
    <property type="nucleotide sequence ID" value="XM_044708725.1"/>
</dbReference>
<dbReference type="PANTHER" id="PTHR11566">
    <property type="entry name" value="DYNAMIN"/>
    <property type="match status" value="1"/>
</dbReference>
<dbReference type="InterPro" id="IPR045063">
    <property type="entry name" value="Dynamin_N"/>
</dbReference>
<keyword evidence="4" id="KW-0175">Coiled coil</keyword>
<accession>A0A6A5BLX7</accession>
<feature type="region of interest" description="Disordered" evidence="5">
    <location>
        <begin position="516"/>
        <end position="589"/>
    </location>
</feature>
<dbReference type="PROSITE" id="PS00410">
    <property type="entry name" value="G_DYNAMIN_1"/>
    <property type="match status" value="1"/>
</dbReference>
<feature type="coiled-coil region" evidence="4">
    <location>
        <begin position="295"/>
        <end position="322"/>
    </location>
</feature>
<organism evidence="8 9">
    <name type="scientific">Naegleria fowleri</name>
    <name type="common">Brain eating amoeba</name>
    <dbReference type="NCBI Taxonomy" id="5763"/>
    <lineage>
        <taxon>Eukaryota</taxon>
        <taxon>Discoba</taxon>
        <taxon>Heterolobosea</taxon>
        <taxon>Tetramitia</taxon>
        <taxon>Eutetramitia</taxon>
        <taxon>Vahlkampfiidae</taxon>
        <taxon>Naegleria</taxon>
    </lineage>
</organism>
<name>A0A6A5BLX7_NAEFO</name>
<dbReference type="Gene3D" id="3.40.50.300">
    <property type="entry name" value="P-loop containing nucleotide triphosphate hydrolases"/>
    <property type="match status" value="1"/>
</dbReference>
<dbReference type="InterPro" id="IPR001401">
    <property type="entry name" value="Dynamin_GTPase"/>
</dbReference>
<dbReference type="Pfam" id="PF01031">
    <property type="entry name" value="Dynamin_M"/>
    <property type="match status" value="1"/>
</dbReference>
<evidence type="ECO:0000259" key="6">
    <source>
        <dbReference type="PROSITE" id="PS51388"/>
    </source>
</evidence>
<dbReference type="Gene3D" id="1.20.120.1240">
    <property type="entry name" value="Dynamin, middle domain"/>
    <property type="match status" value="1"/>
</dbReference>
<dbReference type="GO" id="GO:0003924">
    <property type="term" value="F:GTPase activity"/>
    <property type="evidence" value="ECO:0007669"/>
    <property type="project" value="InterPro"/>
</dbReference>
<dbReference type="GO" id="GO:0005525">
    <property type="term" value="F:GTP binding"/>
    <property type="evidence" value="ECO:0007669"/>
    <property type="project" value="UniProtKB-KW"/>
</dbReference>